<gene>
    <name evidence="2" type="ORF">FWK35_00036587</name>
</gene>
<keyword evidence="3" id="KW-1185">Reference proteome</keyword>
<evidence type="ECO:0000313" key="2">
    <source>
        <dbReference type="EMBL" id="KAF0754124.1"/>
    </source>
</evidence>
<dbReference type="InterPro" id="IPR013783">
    <property type="entry name" value="Ig-like_fold"/>
</dbReference>
<reference evidence="2 3" key="1">
    <citation type="submission" date="2019-08" db="EMBL/GenBank/DDBJ databases">
        <title>Whole genome of Aphis craccivora.</title>
        <authorList>
            <person name="Voronova N.V."/>
            <person name="Shulinski R.S."/>
            <person name="Bandarenka Y.V."/>
            <person name="Zhorov D.G."/>
            <person name="Warner D."/>
        </authorList>
    </citation>
    <scope>NUCLEOTIDE SEQUENCE [LARGE SCALE GENOMIC DNA]</scope>
    <source>
        <strain evidence="2">180601</strain>
        <tissue evidence="2">Whole Body</tissue>
    </source>
</reference>
<evidence type="ECO:0000256" key="1">
    <source>
        <dbReference type="SAM" id="MobiDB-lite"/>
    </source>
</evidence>
<dbReference type="EMBL" id="VUJU01004510">
    <property type="protein sequence ID" value="KAF0754124.1"/>
    <property type="molecule type" value="Genomic_DNA"/>
</dbReference>
<feature type="region of interest" description="Disordered" evidence="1">
    <location>
        <begin position="1"/>
        <end position="21"/>
    </location>
</feature>
<dbReference type="Proteomes" id="UP000478052">
    <property type="component" value="Unassembled WGS sequence"/>
</dbReference>
<comment type="caution">
    <text evidence="2">The sequence shown here is derived from an EMBL/GenBank/DDBJ whole genome shotgun (WGS) entry which is preliminary data.</text>
</comment>
<accession>A0A6G0YDX3</accession>
<proteinExistence type="predicted"/>
<organism evidence="2 3">
    <name type="scientific">Aphis craccivora</name>
    <name type="common">Cowpea aphid</name>
    <dbReference type="NCBI Taxonomy" id="307492"/>
    <lineage>
        <taxon>Eukaryota</taxon>
        <taxon>Metazoa</taxon>
        <taxon>Ecdysozoa</taxon>
        <taxon>Arthropoda</taxon>
        <taxon>Hexapoda</taxon>
        <taxon>Insecta</taxon>
        <taxon>Pterygota</taxon>
        <taxon>Neoptera</taxon>
        <taxon>Paraneoptera</taxon>
        <taxon>Hemiptera</taxon>
        <taxon>Sternorrhyncha</taxon>
        <taxon>Aphidomorpha</taxon>
        <taxon>Aphidoidea</taxon>
        <taxon>Aphididae</taxon>
        <taxon>Aphidini</taxon>
        <taxon>Aphis</taxon>
        <taxon>Aphis</taxon>
    </lineage>
</organism>
<dbReference type="OrthoDB" id="10031887at2759"/>
<dbReference type="Gene3D" id="2.60.40.10">
    <property type="entry name" value="Immunoglobulins"/>
    <property type="match status" value="1"/>
</dbReference>
<protein>
    <submittedName>
        <fullName evidence="2">Junctional adhesion molecule A-like</fullName>
    </submittedName>
</protein>
<name>A0A6G0YDX3_APHCR</name>
<evidence type="ECO:0000313" key="3">
    <source>
        <dbReference type="Proteomes" id="UP000478052"/>
    </source>
</evidence>
<sequence>MTEREISSPKSKIRQPGGSGHTEWQQLWYSSVDEFQKLTEPLLDNTTETNLTVPLGSTAYLHCRVRNLGERTLFCERSFLEIHRKKQMKKRITV</sequence>
<dbReference type="AlphaFoldDB" id="A0A6G0YDX3"/>